<evidence type="ECO:0000259" key="4">
    <source>
        <dbReference type="SMART" id="SM00822"/>
    </source>
</evidence>
<feature type="domain" description="Ketoreductase" evidence="4">
    <location>
        <begin position="13"/>
        <end position="197"/>
    </location>
</feature>
<sequence>MTGSDTLFRLDGKTAVVTGGSRGIGAMIARGLLQAGARVYVCSRREAELRETAEALAADGPVTAIPADLSTADGVAALHAELARHEDALHLLVNNAGATWGAPLAQFPESGIDKVLDLNVKGVLLLTQALLGMLAAGATAEDPARVINIGSIDGLRAPAPGMNNFSYSASKAAVHQLTRHLAAELAPQILVNAIAPGFFPSKMTKHLLTDGGDAVAAGVPLGRIGRPDDIAGAAVFLASRAGAYVTGAVLPVDGGVATTR</sequence>
<evidence type="ECO:0000256" key="3">
    <source>
        <dbReference type="ARBA" id="ARBA00023002"/>
    </source>
</evidence>
<dbReference type="PANTHER" id="PTHR43618">
    <property type="entry name" value="7-ALPHA-HYDROXYSTEROID DEHYDROGENASE"/>
    <property type="match status" value="1"/>
</dbReference>
<dbReference type="OrthoDB" id="286404at2"/>
<dbReference type="AlphaFoldDB" id="A0A7I7SIC7"/>
<dbReference type="SMART" id="SM00822">
    <property type="entry name" value="PKS_KR"/>
    <property type="match status" value="1"/>
</dbReference>
<name>A0A7I7SIC7_9MYCO</name>
<dbReference type="InterPro" id="IPR052178">
    <property type="entry name" value="Sec_Metab_Biosynth_SDR"/>
</dbReference>
<keyword evidence="6" id="KW-1185">Reference proteome</keyword>
<dbReference type="PRINTS" id="PR00080">
    <property type="entry name" value="SDRFAMILY"/>
</dbReference>
<reference evidence="5 6" key="1">
    <citation type="submission" date="2017-04" db="EMBL/GenBank/DDBJ databases">
        <title>The new phylogeny of genus Mycobacterium.</title>
        <authorList>
            <person name="Tortoli E."/>
            <person name="Trovato A."/>
            <person name="Cirillo D.M."/>
        </authorList>
    </citation>
    <scope>NUCLEOTIDE SEQUENCE [LARGE SCALE GENOMIC DNA]</scope>
    <source>
        <strain evidence="5 6">KCTC 19819</strain>
    </source>
</reference>
<dbReference type="InterPro" id="IPR057326">
    <property type="entry name" value="KR_dom"/>
</dbReference>
<evidence type="ECO:0000313" key="6">
    <source>
        <dbReference type="Proteomes" id="UP000193577"/>
    </source>
</evidence>
<dbReference type="SUPFAM" id="SSF51735">
    <property type="entry name" value="NAD(P)-binding Rossmann-fold domains"/>
    <property type="match status" value="1"/>
</dbReference>
<dbReference type="Pfam" id="PF13561">
    <property type="entry name" value="adh_short_C2"/>
    <property type="match status" value="1"/>
</dbReference>
<comment type="caution">
    <text evidence="5">The sequence shown here is derived from an EMBL/GenBank/DDBJ whole genome shotgun (WGS) entry which is preliminary data.</text>
</comment>
<accession>A0A7I7SIC7</accession>
<evidence type="ECO:0000256" key="2">
    <source>
        <dbReference type="ARBA" id="ARBA00022857"/>
    </source>
</evidence>
<dbReference type="PANTHER" id="PTHR43618:SF8">
    <property type="entry name" value="7ALPHA-HYDROXYSTEROID DEHYDROGENASE"/>
    <property type="match status" value="1"/>
</dbReference>
<protein>
    <submittedName>
        <fullName evidence="5">3-oxoacyl-ACP reductase</fullName>
    </submittedName>
</protein>
<comment type="similarity">
    <text evidence="1">Belongs to the short-chain dehydrogenases/reductases (SDR) family.</text>
</comment>
<organism evidence="5 6">
    <name type="scientific">Mycolicibacillus koreensis</name>
    <dbReference type="NCBI Taxonomy" id="1069220"/>
    <lineage>
        <taxon>Bacteria</taxon>
        <taxon>Bacillati</taxon>
        <taxon>Actinomycetota</taxon>
        <taxon>Actinomycetes</taxon>
        <taxon>Mycobacteriales</taxon>
        <taxon>Mycobacteriaceae</taxon>
        <taxon>Mycolicibacillus</taxon>
    </lineage>
</organism>
<dbReference type="InterPro" id="IPR002347">
    <property type="entry name" value="SDR_fam"/>
</dbReference>
<dbReference type="EMBL" id="NCXO01000022">
    <property type="protein sequence ID" value="OSC33416.1"/>
    <property type="molecule type" value="Genomic_DNA"/>
</dbReference>
<gene>
    <name evidence="5" type="ORF">B8W67_11135</name>
</gene>
<keyword evidence="3" id="KW-0560">Oxidoreductase</keyword>
<dbReference type="PRINTS" id="PR00081">
    <property type="entry name" value="GDHRDH"/>
</dbReference>
<dbReference type="FunFam" id="3.40.50.720:FF:000084">
    <property type="entry name" value="Short-chain dehydrogenase reductase"/>
    <property type="match status" value="1"/>
</dbReference>
<dbReference type="GO" id="GO:0016491">
    <property type="term" value="F:oxidoreductase activity"/>
    <property type="evidence" value="ECO:0007669"/>
    <property type="project" value="UniProtKB-KW"/>
</dbReference>
<dbReference type="Proteomes" id="UP000193577">
    <property type="component" value="Unassembled WGS sequence"/>
</dbReference>
<dbReference type="InterPro" id="IPR036291">
    <property type="entry name" value="NAD(P)-bd_dom_sf"/>
</dbReference>
<keyword evidence="2" id="KW-0521">NADP</keyword>
<evidence type="ECO:0000313" key="5">
    <source>
        <dbReference type="EMBL" id="OSC33416.1"/>
    </source>
</evidence>
<proteinExistence type="inferred from homology"/>
<evidence type="ECO:0000256" key="1">
    <source>
        <dbReference type="ARBA" id="ARBA00006484"/>
    </source>
</evidence>
<dbReference type="Gene3D" id="3.40.50.720">
    <property type="entry name" value="NAD(P)-binding Rossmann-like Domain"/>
    <property type="match status" value="1"/>
</dbReference>
<dbReference type="RefSeq" id="WP_085304016.1">
    <property type="nucleotide sequence ID" value="NZ_AP022594.1"/>
</dbReference>